<evidence type="ECO:0000313" key="2">
    <source>
        <dbReference type="EMBL" id="TXK52402.1"/>
    </source>
</evidence>
<protein>
    <submittedName>
        <fullName evidence="2">Uncharacterized protein</fullName>
    </submittedName>
</protein>
<gene>
    <name evidence="2" type="ORF">FVR03_01410</name>
</gene>
<dbReference type="EMBL" id="VRTY01000003">
    <property type="protein sequence ID" value="TXK52402.1"/>
    <property type="molecule type" value="Genomic_DNA"/>
</dbReference>
<keyword evidence="3" id="KW-1185">Reference proteome</keyword>
<dbReference type="RefSeq" id="WP_147919974.1">
    <property type="nucleotide sequence ID" value="NZ_VRTY01000003.1"/>
</dbReference>
<dbReference type="Proteomes" id="UP000321926">
    <property type="component" value="Unassembled WGS sequence"/>
</dbReference>
<proteinExistence type="predicted"/>
<dbReference type="OrthoDB" id="897762at2"/>
<evidence type="ECO:0000313" key="3">
    <source>
        <dbReference type="Proteomes" id="UP000321926"/>
    </source>
</evidence>
<reference evidence="2 3" key="1">
    <citation type="submission" date="2019-08" db="EMBL/GenBank/DDBJ databases">
        <authorList>
            <person name="Shi S."/>
        </authorList>
    </citation>
    <scope>NUCLEOTIDE SEQUENCE [LARGE SCALE GENOMIC DNA]</scope>
    <source>
        <strain evidence="2 3">GY10130</strain>
    </source>
</reference>
<dbReference type="AlphaFoldDB" id="A0A5C8KF05"/>
<keyword evidence="1" id="KW-1133">Transmembrane helix</keyword>
<organism evidence="2 3">
    <name type="scientific">Pontibacter qinzhouensis</name>
    <dbReference type="NCBI Taxonomy" id="2603253"/>
    <lineage>
        <taxon>Bacteria</taxon>
        <taxon>Pseudomonadati</taxon>
        <taxon>Bacteroidota</taxon>
        <taxon>Cytophagia</taxon>
        <taxon>Cytophagales</taxon>
        <taxon>Hymenobacteraceae</taxon>
        <taxon>Pontibacter</taxon>
    </lineage>
</organism>
<keyword evidence="1" id="KW-0812">Transmembrane</keyword>
<feature type="transmembrane region" description="Helical" evidence="1">
    <location>
        <begin position="52"/>
        <end position="76"/>
    </location>
</feature>
<accession>A0A5C8KF05</accession>
<evidence type="ECO:0000256" key="1">
    <source>
        <dbReference type="SAM" id="Phobius"/>
    </source>
</evidence>
<keyword evidence="1" id="KW-0472">Membrane</keyword>
<comment type="caution">
    <text evidence="2">The sequence shown here is derived from an EMBL/GenBank/DDBJ whole genome shotgun (WGS) entry which is preliminary data.</text>
</comment>
<feature type="transmembrane region" description="Helical" evidence="1">
    <location>
        <begin position="117"/>
        <end position="135"/>
    </location>
</feature>
<name>A0A5C8KF05_9BACT</name>
<sequence length="136" mass="15355">MIFLICYTLLLAFLEIQRDGYAILNHTYSSRQNLTHRYAWCARALAVVVPTFLLLGVSLRAGITALALGALFWVVFDTGLNLKRKKHPFYVGYNASTDKQIRDIAQILAVKPETLNMYLKAGILTIAITWFALSLF</sequence>